<keyword evidence="3" id="KW-1185">Reference proteome</keyword>
<dbReference type="SUPFAM" id="SSF63829">
    <property type="entry name" value="Calcium-dependent phosphotriesterase"/>
    <property type="match status" value="1"/>
</dbReference>
<comment type="caution">
    <text evidence="2">The sequence shown here is derived from an EMBL/GenBank/DDBJ whole genome shotgun (WGS) entry which is preliminary data.</text>
</comment>
<evidence type="ECO:0000313" key="2">
    <source>
        <dbReference type="EMBL" id="MBB6048640.1"/>
    </source>
</evidence>
<dbReference type="EMBL" id="JACHGW010000001">
    <property type="protein sequence ID" value="MBB6048640.1"/>
    <property type="molecule type" value="Genomic_DNA"/>
</dbReference>
<dbReference type="Proteomes" id="UP000520814">
    <property type="component" value="Unassembled WGS sequence"/>
</dbReference>
<dbReference type="RefSeq" id="WP_184192276.1">
    <property type="nucleotide sequence ID" value="NZ_JACHGW010000001.1"/>
</dbReference>
<reference evidence="2 3" key="1">
    <citation type="submission" date="2020-08" db="EMBL/GenBank/DDBJ databases">
        <title>Genomic Encyclopedia of Type Strains, Phase IV (KMG-IV): sequencing the most valuable type-strain genomes for metagenomic binning, comparative biology and taxonomic classification.</title>
        <authorList>
            <person name="Goeker M."/>
        </authorList>
    </citation>
    <scope>NUCLEOTIDE SEQUENCE [LARGE SCALE GENOMIC DNA]</scope>
    <source>
        <strain evidence="2 3">DSM 23562</strain>
    </source>
</reference>
<sequence>MKQRWTTLLGISVLAGASLLAAKAARADVGDYAYYKIINGELDYGYNLSNMTDLDQRRDSLGSVVGLPNKGSMYCVPTACMNLLAYVSNHGYSTVWPGAQNWQANDPTLYNQMSIDLTIFGVLMGTDPAKGTGGNAALNATKMFLNPAQFGVDLVYANNFWSPRFIDLALMAISGRLVNVGVGWYSDADTALPHFRRGGHFVSLSYIASPGLFTPGKIGIRDPANDKMLFAQSAFATDTYDSEDVPGFFGYTDANSVDHLQGFRVQSRMKGYGSGYIDGALVIKPKQGLVSQGSSLLLLSPVKLANAEQLQTIRTFRSLTGGSVSDIAYDPISTKTPYLIEGSDALYELDLLTGESRVLPAVQRTETGLPTLSKPQRLVIGGPERKLFVLQPGQLTAFSRDGATAKVFTLPAGLSIAAIAFSEKRGVLYAFDRASRVLIQFDADLKPLRTDRLDIPLATPYRLELVSNPVTDELSLLCDGSVDIYSWFGGEKGITNLRKVALQGARFPVGIDIDEAGNFIANDMGKLVSFDPSGRPSASSPFVGLPGGTNQRLVRSFSNFNPAIHTTPSFNNVLPPSPELR</sequence>
<name>A0A7W9SLQ8_ARMRO</name>
<evidence type="ECO:0000256" key="1">
    <source>
        <dbReference type="SAM" id="SignalP"/>
    </source>
</evidence>
<protein>
    <submittedName>
        <fullName evidence="2">Uncharacterized protein</fullName>
    </submittedName>
</protein>
<gene>
    <name evidence="2" type="ORF">HNQ39_000402</name>
</gene>
<keyword evidence="1" id="KW-0732">Signal</keyword>
<dbReference type="AlphaFoldDB" id="A0A7W9SLQ8"/>
<proteinExistence type="predicted"/>
<feature type="chain" id="PRO_5031468510" evidence="1">
    <location>
        <begin position="28"/>
        <end position="581"/>
    </location>
</feature>
<feature type="signal peptide" evidence="1">
    <location>
        <begin position="1"/>
        <end position="27"/>
    </location>
</feature>
<evidence type="ECO:0000313" key="3">
    <source>
        <dbReference type="Proteomes" id="UP000520814"/>
    </source>
</evidence>
<accession>A0A7W9SLQ8</accession>
<organism evidence="2 3">
    <name type="scientific">Armatimonas rosea</name>
    <dbReference type="NCBI Taxonomy" id="685828"/>
    <lineage>
        <taxon>Bacteria</taxon>
        <taxon>Bacillati</taxon>
        <taxon>Armatimonadota</taxon>
        <taxon>Armatimonadia</taxon>
        <taxon>Armatimonadales</taxon>
        <taxon>Armatimonadaceae</taxon>
        <taxon>Armatimonas</taxon>
    </lineage>
</organism>